<protein>
    <submittedName>
        <fullName evidence="2">Uncharacterized protein LOC142169699</fullName>
    </submittedName>
</protein>
<dbReference type="Proteomes" id="UP000790787">
    <property type="component" value="Chromosome 15"/>
</dbReference>
<reference evidence="2" key="2">
    <citation type="submission" date="2025-08" db="UniProtKB">
        <authorList>
            <consortium name="RefSeq"/>
        </authorList>
    </citation>
    <scope>IDENTIFICATION</scope>
    <source>
        <tissue evidence="2">Leaf</tissue>
    </source>
</reference>
<name>A0AC58SRU6_TOBAC</name>
<dbReference type="RefSeq" id="XP_075087702.1">
    <property type="nucleotide sequence ID" value="XM_075231601.1"/>
</dbReference>
<gene>
    <name evidence="2" type="primary">LOC142169699</name>
</gene>
<sequence length="166" mass="18604">MQKVKGIADKLVTLQHPVTNDDLVEFVLAGLGLAYLPFTKSLESRQHDISFDALYRLLLNEERQLKRDESINVIAPIAQFTQSLIPTTRGRGGHGGRGRGRFSNQGFSQFPLNCNFHNFTQRISFNAQSQVSDMSRIISHNCKRKGHIARVRPSPKTNNNSNNVSG</sequence>
<organism evidence="1 2">
    <name type="scientific">Nicotiana tabacum</name>
    <name type="common">Common tobacco</name>
    <dbReference type="NCBI Taxonomy" id="4097"/>
    <lineage>
        <taxon>Eukaryota</taxon>
        <taxon>Viridiplantae</taxon>
        <taxon>Streptophyta</taxon>
        <taxon>Embryophyta</taxon>
        <taxon>Tracheophyta</taxon>
        <taxon>Spermatophyta</taxon>
        <taxon>Magnoliopsida</taxon>
        <taxon>eudicotyledons</taxon>
        <taxon>Gunneridae</taxon>
        <taxon>Pentapetalae</taxon>
        <taxon>asterids</taxon>
        <taxon>lamiids</taxon>
        <taxon>Solanales</taxon>
        <taxon>Solanaceae</taxon>
        <taxon>Nicotianoideae</taxon>
        <taxon>Nicotianeae</taxon>
        <taxon>Nicotiana</taxon>
    </lineage>
</organism>
<keyword evidence="1" id="KW-1185">Reference proteome</keyword>
<reference evidence="1" key="1">
    <citation type="journal article" date="2014" name="Nat. Commun.">
        <title>The tobacco genome sequence and its comparison with those of tomato and potato.</title>
        <authorList>
            <person name="Sierro N."/>
            <person name="Battey J.N."/>
            <person name="Ouadi S."/>
            <person name="Bakaher N."/>
            <person name="Bovet L."/>
            <person name="Willig A."/>
            <person name="Goepfert S."/>
            <person name="Peitsch M.C."/>
            <person name="Ivanov N.V."/>
        </authorList>
    </citation>
    <scope>NUCLEOTIDE SEQUENCE [LARGE SCALE GENOMIC DNA]</scope>
</reference>
<proteinExistence type="predicted"/>
<evidence type="ECO:0000313" key="2">
    <source>
        <dbReference type="RefSeq" id="XP_075087702.1"/>
    </source>
</evidence>
<evidence type="ECO:0000313" key="1">
    <source>
        <dbReference type="Proteomes" id="UP000790787"/>
    </source>
</evidence>
<accession>A0AC58SRU6</accession>